<dbReference type="Proteomes" id="UP000078465">
    <property type="component" value="Chromosome"/>
</dbReference>
<organism evidence="1 2">
    <name type="scientific">Rhizobium ruizarguesonis</name>
    <dbReference type="NCBI Taxonomy" id="2081791"/>
    <lineage>
        <taxon>Bacteria</taxon>
        <taxon>Pseudomonadati</taxon>
        <taxon>Pseudomonadota</taxon>
        <taxon>Alphaproteobacteria</taxon>
        <taxon>Hyphomicrobiales</taxon>
        <taxon>Rhizobiaceae</taxon>
        <taxon>Rhizobium/Agrobacterium group</taxon>
        <taxon>Rhizobium</taxon>
    </lineage>
</organism>
<proteinExistence type="predicted"/>
<sequence>MQGRRRRSFEPRNASAIPEVKPGSGDEQEVSALALHLLQVSLVYVDTRMLQTVLVEPKWAGRMTLEDYRSLTPLIYSHVNPYGRFDLDLNSRIDFGRLAA</sequence>
<reference evidence="1" key="1">
    <citation type="submission" date="2024-10" db="EMBL/GenBank/DDBJ databases">
        <title>Strain of Rhizobium-related bacteria isolated fromm roots of Vavilovia formosa.</title>
        <authorList>
            <person name="Kimeklis A."/>
            <person name="Afonin A."/>
        </authorList>
    </citation>
    <scope>NUCLEOTIDE SEQUENCE</scope>
    <source>
        <strain evidence="1">Vaf-46</strain>
    </source>
</reference>
<evidence type="ECO:0000313" key="2">
    <source>
        <dbReference type="Proteomes" id="UP000078465"/>
    </source>
</evidence>
<dbReference type="EMBL" id="CP171853">
    <property type="protein sequence ID" value="XKM42907.1"/>
    <property type="molecule type" value="Genomic_DNA"/>
</dbReference>
<accession>A0ACD5EUP7</accession>
<protein>
    <submittedName>
        <fullName evidence="1">Tn3 family transposase</fullName>
    </submittedName>
</protein>
<evidence type="ECO:0000313" key="1">
    <source>
        <dbReference type="EMBL" id="XKM42907.1"/>
    </source>
</evidence>
<name>A0ACD5EUP7_9HYPH</name>
<gene>
    <name evidence="1" type="ORF">A4U53_029970</name>
</gene>